<keyword evidence="1" id="KW-1133">Transmembrane helix</keyword>
<sequence length="403" mass="47297">MTRKNEDNMSMLRLGRFANQVSIKTNKLLFYIWRYSGILLKRVIVYYQFILLQQQSSPMTNKYYFCKTFSQFMSKIQYDPSDIGFQVILGNMIIIFLLDILCLCAKSSMTPQIQIVTSPVEIQVKIFYNFLFGQYTSHYIFKEGIQKSSREIQLCFFYNRNRSQLYYQELIISIAYILFAIIYIQMKNGKFQIVITNYFQKEYGNIIVVINVQYLLICIIRVLRLIIITQHLLTTSPYEYQLDSGFCDNKKYEILQINITQNKASFLNFTISTNLVGGFILQIHSGWWHYIINPAFFLYSLKSIKFSKTENLDVLSPLTATKSSLVHQSAIMLYLMLPGMQNLIFNTYFLVETTPQVYLSKTSRFSLKVDLVNVIKKFEIDQQEGKISQVIKKEGSVFLLLMF</sequence>
<keyword evidence="3" id="KW-1185">Reference proteome</keyword>
<feature type="transmembrane region" description="Helical" evidence="1">
    <location>
        <begin position="331"/>
        <end position="351"/>
    </location>
</feature>
<protein>
    <recommendedName>
        <fullName evidence="4">Transmembrane protein</fullName>
    </recommendedName>
</protein>
<feature type="transmembrane region" description="Helical" evidence="1">
    <location>
        <begin position="206"/>
        <end position="227"/>
    </location>
</feature>
<accession>A0A8S1QUZ5</accession>
<name>A0A8S1QUZ5_PARPR</name>
<reference evidence="2" key="1">
    <citation type="submission" date="2021-01" db="EMBL/GenBank/DDBJ databases">
        <authorList>
            <consortium name="Genoscope - CEA"/>
            <person name="William W."/>
        </authorList>
    </citation>
    <scope>NUCLEOTIDE SEQUENCE</scope>
</reference>
<dbReference type="Proteomes" id="UP000688137">
    <property type="component" value="Unassembled WGS sequence"/>
</dbReference>
<keyword evidence="1" id="KW-0812">Transmembrane</keyword>
<evidence type="ECO:0008006" key="4">
    <source>
        <dbReference type="Google" id="ProtNLM"/>
    </source>
</evidence>
<keyword evidence="1" id="KW-0472">Membrane</keyword>
<evidence type="ECO:0000313" key="3">
    <source>
        <dbReference type="Proteomes" id="UP000688137"/>
    </source>
</evidence>
<feature type="transmembrane region" description="Helical" evidence="1">
    <location>
        <begin position="83"/>
        <end position="105"/>
    </location>
</feature>
<proteinExistence type="predicted"/>
<dbReference type="AlphaFoldDB" id="A0A8S1QUZ5"/>
<feature type="transmembrane region" description="Helical" evidence="1">
    <location>
        <begin position="166"/>
        <end position="186"/>
    </location>
</feature>
<dbReference type="EMBL" id="CAJJDM010000329">
    <property type="protein sequence ID" value="CAD8119419.1"/>
    <property type="molecule type" value="Genomic_DNA"/>
</dbReference>
<evidence type="ECO:0000313" key="2">
    <source>
        <dbReference type="EMBL" id="CAD8119419.1"/>
    </source>
</evidence>
<gene>
    <name evidence="2" type="ORF">PPRIM_AZ9-3.1.T3200001</name>
</gene>
<evidence type="ECO:0000256" key="1">
    <source>
        <dbReference type="SAM" id="Phobius"/>
    </source>
</evidence>
<organism evidence="2 3">
    <name type="scientific">Paramecium primaurelia</name>
    <dbReference type="NCBI Taxonomy" id="5886"/>
    <lineage>
        <taxon>Eukaryota</taxon>
        <taxon>Sar</taxon>
        <taxon>Alveolata</taxon>
        <taxon>Ciliophora</taxon>
        <taxon>Intramacronucleata</taxon>
        <taxon>Oligohymenophorea</taxon>
        <taxon>Peniculida</taxon>
        <taxon>Parameciidae</taxon>
        <taxon>Paramecium</taxon>
    </lineage>
</organism>
<comment type="caution">
    <text evidence="2">The sequence shown here is derived from an EMBL/GenBank/DDBJ whole genome shotgun (WGS) entry which is preliminary data.</text>
</comment>
<feature type="transmembrane region" description="Helical" evidence="1">
    <location>
        <begin position="28"/>
        <end position="49"/>
    </location>
</feature>